<dbReference type="PANTHER" id="PTHR30115:SF11">
    <property type="entry name" value="NITROGEN REGULATORY PROTEIN P-II HOMOLOG"/>
    <property type="match status" value="1"/>
</dbReference>
<dbReference type="Proteomes" id="UP000017836">
    <property type="component" value="Unassembled WGS sequence"/>
</dbReference>
<dbReference type="PROSITE" id="PS51343">
    <property type="entry name" value="PII_GLNB_DOM"/>
    <property type="match status" value="1"/>
</dbReference>
<dbReference type="InterPro" id="IPR015867">
    <property type="entry name" value="N-reg_PII/ATP_PRibTrfase_C"/>
</dbReference>
<dbReference type="OMA" id="MTGGRTD"/>
<dbReference type="eggNOG" id="ENOG502RUKA">
    <property type="taxonomic scope" value="Eukaryota"/>
</dbReference>
<keyword evidence="3" id="KW-1185">Reference proteome</keyword>
<proteinExistence type="inferred from homology"/>
<evidence type="ECO:0000313" key="3">
    <source>
        <dbReference type="Proteomes" id="UP000017836"/>
    </source>
</evidence>
<dbReference type="Gene3D" id="3.30.70.120">
    <property type="match status" value="1"/>
</dbReference>
<name>W1P0B9_AMBTC</name>
<evidence type="ECO:0008006" key="4">
    <source>
        <dbReference type="Google" id="ProtNLM"/>
    </source>
</evidence>
<protein>
    <recommendedName>
        <fullName evidence="4">Nitrogen regulatory protein P-II</fullName>
    </recommendedName>
</protein>
<dbReference type="AlphaFoldDB" id="W1P0B9"/>
<dbReference type="InterPro" id="IPR011322">
    <property type="entry name" value="N-reg_PII-like_a/b"/>
</dbReference>
<sequence length="150" mass="16302">MACSQPKIRAQSSPDYVPEAKFYKIEAILRPWRVPLVSSALIQMGIRGVTISDVRGFGAQGGSTERQAGSEFSEDKFVTKVKMEIVVSKDQVEAVIEKIIDEARTGEIGDGKIFLIPVAEVIRVRTGERGEKADRMMGGRSDLISSAASA</sequence>
<dbReference type="PROSITE" id="PS00638">
    <property type="entry name" value="PII_GLNB_CTER"/>
    <property type="match status" value="1"/>
</dbReference>
<dbReference type="PRINTS" id="PR00340">
    <property type="entry name" value="PIIGLNB"/>
</dbReference>
<evidence type="ECO:0000313" key="2">
    <source>
        <dbReference type="EMBL" id="ERN03272.1"/>
    </source>
</evidence>
<dbReference type="SMART" id="SM00938">
    <property type="entry name" value="P-II"/>
    <property type="match status" value="1"/>
</dbReference>
<gene>
    <name evidence="2" type="ORF">AMTR_s00003p00206370</name>
</gene>
<comment type="similarity">
    <text evidence="1">Belongs to the P(II) protein family.</text>
</comment>
<dbReference type="HOGENOM" id="CLU_082268_1_1_1"/>
<dbReference type="STRING" id="13333.W1P0B9"/>
<accession>W1P0B9</accession>
<dbReference type="PANTHER" id="PTHR30115">
    <property type="entry name" value="NITROGEN REGULATORY PROTEIN P-II"/>
    <property type="match status" value="1"/>
</dbReference>
<dbReference type="GO" id="GO:0006808">
    <property type="term" value="P:regulation of nitrogen utilization"/>
    <property type="evidence" value="ECO:0000318"/>
    <property type="project" value="GO_Central"/>
</dbReference>
<dbReference type="GO" id="GO:0030234">
    <property type="term" value="F:enzyme regulator activity"/>
    <property type="evidence" value="ECO:0000318"/>
    <property type="project" value="GO_Central"/>
</dbReference>
<evidence type="ECO:0000256" key="1">
    <source>
        <dbReference type="RuleBase" id="RU003936"/>
    </source>
</evidence>
<dbReference type="InterPro" id="IPR017918">
    <property type="entry name" value="N-reg_PII_CS"/>
</dbReference>
<organism evidence="2 3">
    <name type="scientific">Amborella trichopoda</name>
    <dbReference type="NCBI Taxonomy" id="13333"/>
    <lineage>
        <taxon>Eukaryota</taxon>
        <taxon>Viridiplantae</taxon>
        <taxon>Streptophyta</taxon>
        <taxon>Embryophyta</taxon>
        <taxon>Tracheophyta</taxon>
        <taxon>Spermatophyta</taxon>
        <taxon>Magnoliopsida</taxon>
        <taxon>Amborellales</taxon>
        <taxon>Amborellaceae</taxon>
        <taxon>Amborella</taxon>
    </lineage>
</organism>
<reference evidence="3" key="1">
    <citation type="journal article" date="2013" name="Science">
        <title>The Amborella genome and the evolution of flowering plants.</title>
        <authorList>
            <consortium name="Amborella Genome Project"/>
        </authorList>
    </citation>
    <scope>NUCLEOTIDE SEQUENCE [LARGE SCALE GENOMIC DNA]</scope>
</reference>
<dbReference type="SUPFAM" id="SSF54913">
    <property type="entry name" value="GlnB-like"/>
    <property type="match status" value="1"/>
</dbReference>
<dbReference type="Gramene" id="ERN03272">
    <property type="protein sequence ID" value="ERN03272"/>
    <property type="gene ID" value="AMTR_s00003p00206370"/>
</dbReference>
<dbReference type="Pfam" id="PF00543">
    <property type="entry name" value="P-II"/>
    <property type="match status" value="1"/>
</dbReference>
<dbReference type="InterPro" id="IPR002187">
    <property type="entry name" value="N-reg_PII"/>
</dbReference>
<dbReference type="GO" id="GO:0005829">
    <property type="term" value="C:cytosol"/>
    <property type="evidence" value="ECO:0000318"/>
    <property type="project" value="GO_Central"/>
</dbReference>
<dbReference type="GO" id="GO:0005524">
    <property type="term" value="F:ATP binding"/>
    <property type="evidence" value="ECO:0000318"/>
    <property type="project" value="GO_Central"/>
</dbReference>
<dbReference type="EMBL" id="KI394358">
    <property type="protein sequence ID" value="ERN03272.1"/>
    <property type="molecule type" value="Genomic_DNA"/>
</dbReference>